<dbReference type="InterPro" id="IPR013783">
    <property type="entry name" value="Ig-like_fold"/>
</dbReference>
<keyword evidence="1" id="KW-0812">Transmembrane</keyword>
<dbReference type="PANTHER" id="PTHR35902:SF6">
    <property type="entry name" value="CONSERVED WITHIN P. AEROPHILUM"/>
    <property type="match status" value="1"/>
</dbReference>
<evidence type="ECO:0000313" key="4">
    <source>
        <dbReference type="Proteomes" id="UP000199289"/>
    </source>
</evidence>
<reference evidence="3" key="2">
    <citation type="submission" date="2016-10" db="EMBL/GenBank/DDBJ databases">
        <authorList>
            <person name="de Groot N.N."/>
        </authorList>
    </citation>
    <scope>NUCLEOTIDE SEQUENCE [LARGE SCALE GENOMIC DNA]</scope>
    <source>
        <strain evidence="3">CGMCC 1.12397</strain>
    </source>
</reference>
<evidence type="ECO:0000256" key="1">
    <source>
        <dbReference type="SAM" id="Phobius"/>
    </source>
</evidence>
<protein>
    <submittedName>
        <fullName evidence="3">Uncharacterized conserved protein</fullName>
    </submittedName>
</protein>
<reference evidence="4" key="1">
    <citation type="submission" date="2016-10" db="EMBL/GenBank/DDBJ databases">
        <authorList>
            <person name="Varghese N."/>
            <person name="Submissions S."/>
        </authorList>
    </citation>
    <scope>NUCLEOTIDE SEQUENCE [LARGE SCALE GENOMIC DNA]</scope>
    <source>
        <strain evidence="4">CGMCC 1.12397</strain>
    </source>
</reference>
<dbReference type="RefSeq" id="WP_092536411.1">
    <property type="nucleotide sequence ID" value="NZ_FNKQ01000002.1"/>
</dbReference>
<keyword evidence="1" id="KW-0472">Membrane</keyword>
<dbReference type="EMBL" id="FNKQ01000002">
    <property type="protein sequence ID" value="SDQ54661.1"/>
    <property type="molecule type" value="Genomic_DNA"/>
</dbReference>
<organism evidence="3 4">
    <name type="scientific">Halopelagius longus</name>
    <dbReference type="NCBI Taxonomy" id="1236180"/>
    <lineage>
        <taxon>Archaea</taxon>
        <taxon>Methanobacteriati</taxon>
        <taxon>Methanobacteriota</taxon>
        <taxon>Stenosarchaea group</taxon>
        <taxon>Halobacteria</taxon>
        <taxon>Halobacteriales</taxon>
        <taxon>Haloferacaceae</taxon>
    </lineage>
</organism>
<keyword evidence="1" id="KW-1133">Transmembrane helix</keyword>
<gene>
    <name evidence="2" type="ORF">DWB78_03665</name>
    <name evidence="3" type="ORF">SAMN05216278_1921</name>
</gene>
<name>A0A1H1BRU3_9EURY</name>
<evidence type="ECO:0000313" key="2">
    <source>
        <dbReference type="EMBL" id="RDI70897.1"/>
    </source>
</evidence>
<evidence type="ECO:0000313" key="5">
    <source>
        <dbReference type="Proteomes" id="UP000255421"/>
    </source>
</evidence>
<feature type="transmembrane region" description="Helical" evidence="1">
    <location>
        <begin position="459"/>
        <end position="480"/>
    </location>
</feature>
<accession>A0A1H1BRU3</accession>
<dbReference type="OrthoDB" id="65070at2157"/>
<proteinExistence type="predicted"/>
<dbReference type="AlphaFoldDB" id="A0A1H1BRU3"/>
<keyword evidence="5" id="KW-1185">Reference proteome</keyword>
<sequence length="483" mass="50600">MKRALLLTAVVVASALAGVGAVDGAPATAFVSNVTVSPDQPAPGEQFTVSTTVRNADQSGSSFEITDVYVRTRGGTNDITRVEDLGTIPPGAEMKVPLTASFDDPGTRELRVFVVGRSDGEYVRLQYPVVVTVRQGGPQISIDADDGVVGAENDIEVTATNGEDAPVRNLRLSLSGTDADVGNATRVLPTLAAGESRTFNVSVTPSARRSQLEARLQYTTRGGNTRVAADTATLRSDPLREDVRVDASVAASGASPPIVVDVSNLGNARLEETVVEGVRNGTVVFRRPMGAVAADAATTKQLNVSGVSGGPLDVRLRYRTGGRESETTTTLNYTANPGAVELTGIDYEMEEGRLHISGSTSNVGLSQVDSVVVRVLPTENVTPARPNREYFVGSIPSSDFVSFDVYAEIDENASEVPLEVTYLSNGERRTKRTAVDVRDLQPAEPVQSGGGGGGSLPSLPLLVGGIAALLVVVGVGAYAYRRQ</sequence>
<dbReference type="Gene3D" id="2.60.40.10">
    <property type="entry name" value="Immunoglobulins"/>
    <property type="match status" value="2"/>
</dbReference>
<evidence type="ECO:0000313" key="3">
    <source>
        <dbReference type="EMBL" id="SDQ54661.1"/>
    </source>
</evidence>
<dbReference type="Proteomes" id="UP000199289">
    <property type="component" value="Unassembled WGS sequence"/>
</dbReference>
<dbReference type="Proteomes" id="UP000255421">
    <property type="component" value="Unassembled WGS sequence"/>
</dbReference>
<dbReference type="PANTHER" id="PTHR35902">
    <property type="entry name" value="S-LAYER DOMAIN-LIKE PROTEIN-RELATED"/>
    <property type="match status" value="1"/>
</dbReference>
<reference evidence="2 5" key="3">
    <citation type="submission" date="2018-07" db="EMBL/GenBank/DDBJ databases">
        <title>Genome sequence of extremly halophilic archaeon Halopelagius longus strain BC12-B1.</title>
        <authorList>
            <person name="Zhang X."/>
        </authorList>
    </citation>
    <scope>NUCLEOTIDE SEQUENCE [LARGE SCALE GENOMIC DNA]</scope>
    <source>
        <strain evidence="2 5">BC12-B1</strain>
    </source>
</reference>
<dbReference type="EMBL" id="QQST01000001">
    <property type="protein sequence ID" value="RDI70897.1"/>
    <property type="molecule type" value="Genomic_DNA"/>
</dbReference>